<name>A0AAN7T017_9EURO</name>
<dbReference type="SUPFAM" id="SSF56281">
    <property type="entry name" value="Metallo-hydrolase/oxidoreductase"/>
    <property type="match status" value="1"/>
</dbReference>
<feature type="region of interest" description="Disordered" evidence="1">
    <location>
        <begin position="1"/>
        <end position="22"/>
    </location>
</feature>
<dbReference type="Proteomes" id="UP001309876">
    <property type="component" value="Unassembled WGS sequence"/>
</dbReference>
<protein>
    <recommendedName>
        <fullName evidence="4">Beta-lactamase-like protein</fullName>
    </recommendedName>
</protein>
<keyword evidence="3" id="KW-1185">Reference proteome</keyword>
<dbReference type="PANTHER" id="PTHR33835">
    <property type="entry name" value="YALI0C07656P"/>
    <property type="match status" value="1"/>
</dbReference>
<dbReference type="AlphaFoldDB" id="A0AAN7T017"/>
<dbReference type="InterPro" id="IPR025638">
    <property type="entry name" value="DUF4336"/>
</dbReference>
<accession>A0AAN7T017</accession>
<dbReference type="EMBL" id="JAVRRJ010000004">
    <property type="protein sequence ID" value="KAK5085699.1"/>
    <property type="molecule type" value="Genomic_DNA"/>
</dbReference>
<dbReference type="InterPro" id="IPR036866">
    <property type="entry name" value="RibonucZ/Hydroxyglut_hydro"/>
</dbReference>
<evidence type="ECO:0000313" key="2">
    <source>
        <dbReference type="EMBL" id="KAK5085699.1"/>
    </source>
</evidence>
<comment type="caution">
    <text evidence="2">The sequence shown here is derived from an EMBL/GenBank/DDBJ whole genome shotgun (WGS) entry which is preliminary data.</text>
</comment>
<evidence type="ECO:0000313" key="3">
    <source>
        <dbReference type="Proteomes" id="UP001309876"/>
    </source>
</evidence>
<proteinExistence type="predicted"/>
<dbReference type="PANTHER" id="PTHR33835:SF1">
    <property type="entry name" value="METALLO-BETA-LACTAMASE DOMAIN-CONTAINING PROTEIN"/>
    <property type="match status" value="1"/>
</dbReference>
<organism evidence="2 3">
    <name type="scientific">Lithohypha guttulata</name>
    <dbReference type="NCBI Taxonomy" id="1690604"/>
    <lineage>
        <taxon>Eukaryota</taxon>
        <taxon>Fungi</taxon>
        <taxon>Dikarya</taxon>
        <taxon>Ascomycota</taxon>
        <taxon>Pezizomycotina</taxon>
        <taxon>Eurotiomycetes</taxon>
        <taxon>Chaetothyriomycetidae</taxon>
        <taxon>Chaetothyriales</taxon>
        <taxon>Trichomeriaceae</taxon>
        <taxon>Lithohypha</taxon>
    </lineage>
</organism>
<dbReference type="Gene3D" id="3.60.15.10">
    <property type="entry name" value="Ribonuclease Z/Hydroxyacylglutathione hydrolase-like"/>
    <property type="match status" value="1"/>
</dbReference>
<reference evidence="2 3" key="1">
    <citation type="submission" date="2023-08" db="EMBL/GenBank/DDBJ databases">
        <title>Black Yeasts Isolated from many extreme environments.</title>
        <authorList>
            <person name="Coleine C."/>
            <person name="Stajich J.E."/>
            <person name="Selbmann L."/>
        </authorList>
    </citation>
    <scope>NUCLEOTIDE SEQUENCE [LARGE SCALE GENOMIC DNA]</scope>
    <source>
        <strain evidence="2 3">CCFEE 5910</strain>
    </source>
</reference>
<gene>
    <name evidence="2" type="ORF">LTR05_004987</name>
</gene>
<feature type="compositionally biased region" description="Polar residues" evidence="1">
    <location>
        <begin position="1"/>
        <end position="10"/>
    </location>
</feature>
<evidence type="ECO:0008006" key="4">
    <source>
        <dbReference type="Google" id="ProtNLM"/>
    </source>
</evidence>
<sequence>MANQGISKSAQKLVPRDPTSSMSIRDVVPNQIATLSTPFHRLGLIKFGSRATIVKLKTGNLAVFSPVALTTEAKAKVEQMCQLRPSGSVRYIVSPDFEHHIFLGPWAKEYPDANIIGPEGLPEKREKDSDTKGLKFSHVFTQANKATMTITPEFDDDFNYEYMHSHQNKELVFFHKPSRTLIEADVIFNLPATEQFSRSGEDANSGILTKLVNGMLNTRGDMKWQKRAIYYGPGSSDRRAFRDSVRKIQSWGEFDRLIPCHGDVIEKGGSRILAEATAWFQDVK</sequence>
<evidence type="ECO:0000256" key="1">
    <source>
        <dbReference type="SAM" id="MobiDB-lite"/>
    </source>
</evidence>
<dbReference type="Pfam" id="PF14234">
    <property type="entry name" value="DUF4336"/>
    <property type="match status" value="1"/>
</dbReference>